<organism evidence="5 6">
    <name type="scientific">Candidatus Brachybacterium merdavium</name>
    <dbReference type="NCBI Taxonomy" id="2838513"/>
    <lineage>
        <taxon>Bacteria</taxon>
        <taxon>Bacillati</taxon>
        <taxon>Actinomycetota</taxon>
        <taxon>Actinomycetes</taxon>
        <taxon>Micrococcales</taxon>
        <taxon>Dermabacteraceae</taxon>
        <taxon>Brachybacterium</taxon>
    </lineage>
</organism>
<evidence type="ECO:0000256" key="1">
    <source>
        <dbReference type="ARBA" id="ARBA00008467"/>
    </source>
</evidence>
<dbReference type="FunFam" id="3.40.47.10:FF:000018">
    <property type="entry name" value="3-oxoacyl-[acyl-carrier-protein] synthase 2"/>
    <property type="match status" value="1"/>
</dbReference>
<dbReference type="InterPro" id="IPR014030">
    <property type="entry name" value="Ketoacyl_synth_N"/>
</dbReference>
<feature type="domain" description="Ketosynthase family 3 (KS3)" evidence="4">
    <location>
        <begin position="7"/>
        <end position="414"/>
    </location>
</feature>
<keyword evidence="2 3" id="KW-0808">Transferase</keyword>
<dbReference type="EMBL" id="DWZH01000038">
    <property type="protein sequence ID" value="HJB09899.1"/>
    <property type="molecule type" value="Genomic_DNA"/>
</dbReference>
<dbReference type="AlphaFoldDB" id="A0A9D2LC99"/>
<comment type="caution">
    <text evidence="5">The sequence shown here is derived from an EMBL/GenBank/DDBJ whole genome shotgun (WGS) entry which is preliminary data.</text>
</comment>
<dbReference type="Proteomes" id="UP000823823">
    <property type="component" value="Unassembled WGS sequence"/>
</dbReference>
<dbReference type="SMART" id="SM00825">
    <property type="entry name" value="PKS_KS"/>
    <property type="match status" value="1"/>
</dbReference>
<dbReference type="GO" id="GO:0006633">
    <property type="term" value="P:fatty acid biosynthetic process"/>
    <property type="evidence" value="ECO:0007669"/>
    <property type="project" value="TreeGrafter"/>
</dbReference>
<evidence type="ECO:0000259" key="4">
    <source>
        <dbReference type="PROSITE" id="PS52004"/>
    </source>
</evidence>
<dbReference type="InterPro" id="IPR000794">
    <property type="entry name" value="Beta-ketoacyl_synthase"/>
</dbReference>
<dbReference type="InterPro" id="IPR020841">
    <property type="entry name" value="PKS_Beta-ketoAc_synthase_dom"/>
</dbReference>
<dbReference type="InterPro" id="IPR014031">
    <property type="entry name" value="Ketoacyl_synth_C"/>
</dbReference>
<dbReference type="GO" id="GO:0004315">
    <property type="term" value="F:3-oxoacyl-[acyl-carrier-protein] synthase activity"/>
    <property type="evidence" value="ECO:0007669"/>
    <property type="project" value="TreeGrafter"/>
</dbReference>
<reference evidence="5" key="1">
    <citation type="journal article" date="2021" name="PeerJ">
        <title>Extensive microbial diversity within the chicken gut microbiome revealed by metagenomics and culture.</title>
        <authorList>
            <person name="Gilroy R."/>
            <person name="Ravi A."/>
            <person name="Getino M."/>
            <person name="Pursley I."/>
            <person name="Horton D.L."/>
            <person name="Alikhan N.F."/>
            <person name="Baker D."/>
            <person name="Gharbi K."/>
            <person name="Hall N."/>
            <person name="Watson M."/>
            <person name="Adriaenssens E.M."/>
            <person name="Foster-Nyarko E."/>
            <person name="Jarju S."/>
            <person name="Secka A."/>
            <person name="Antonio M."/>
            <person name="Oren A."/>
            <person name="Chaudhuri R.R."/>
            <person name="La Ragione R."/>
            <person name="Hildebrand F."/>
            <person name="Pallen M.J."/>
        </authorList>
    </citation>
    <scope>NUCLEOTIDE SEQUENCE</scope>
    <source>
        <strain evidence="5">ChiHjej13B12-24818</strain>
    </source>
</reference>
<dbReference type="SUPFAM" id="SSF53901">
    <property type="entry name" value="Thiolase-like"/>
    <property type="match status" value="2"/>
</dbReference>
<dbReference type="PANTHER" id="PTHR11712">
    <property type="entry name" value="POLYKETIDE SYNTHASE-RELATED"/>
    <property type="match status" value="1"/>
</dbReference>
<dbReference type="CDD" id="cd00834">
    <property type="entry name" value="KAS_I_II"/>
    <property type="match status" value="1"/>
</dbReference>
<proteinExistence type="inferred from homology"/>
<protein>
    <submittedName>
        <fullName evidence="5">Beta-ketoacyl-[acyl-carrier-protein] synthase family protein</fullName>
    </submittedName>
</protein>
<dbReference type="NCBIfam" id="NF005589">
    <property type="entry name" value="PRK07314.1"/>
    <property type="match status" value="1"/>
</dbReference>
<sequence>MSASPSRARIAVTGLGTVNPLGGDVASTWQAALAGTSTARTLDNDWKDVYGLSVDFACQLAPGALDELPRPQAKKLDPSGQYSMVAAREAWADAGAPEVEPSRLGVVVGTGIGGIWTTLDQWDAVRERGARRVNPFTVPMLMANSSSAQISMELGARAGAHTPVSACASGAEAVSVGMSMIRDGRADVVVVGGTEACIHPMTLAAFANIRALSSRVDDPATASRPYDVERDGFVLGEGAAILVLESEAHAAARGARVYAYAGGRGMASDAHHISAPSAEGQASAVREAVADADVEPKDIVHLNAHGTSTPLGDIGELEAVRTALDHTTDQIVVTSTKSMTGHLMGGAGALESLFSALAVHHRVAPPTINIETLDPQTPMQIAQNSPVDLPAGDIAALNNAFGFGGHDVTVVFTSA</sequence>
<accession>A0A9D2LC99</accession>
<dbReference type="GO" id="GO:0005829">
    <property type="term" value="C:cytosol"/>
    <property type="evidence" value="ECO:0007669"/>
    <property type="project" value="TreeGrafter"/>
</dbReference>
<dbReference type="PANTHER" id="PTHR11712:SF336">
    <property type="entry name" value="3-OXOACYL-[ACYL-CARRIER-PROTEIN] SYNTHASE, MITOCHONDRIAL"/>
    <property type="match status" value="1"/>
</dbReference>
<dbReference type="Pfam" id="PF02801">
    <property type="entry name" value="Ketoacyl-synt_C"/>
    <property type="match status" value="1"/>
</dbReference>
<gene>
    <name evidence="5" type="ORF">H9786_05125</name>
</gene>
<evidence type="ECO:0000256" key="3">
    <source>
        <dbReference type="RuleBase" id="RU003694"/>
    </source>
</evidence>
<evidence type="ECO:0000313" key="6">
    <source>
        <dbReference type="Proteomes" id="UP000823823"/>
    </source>
</evidence>
<reference evidence="5" key="2">
    <citation type="submission" date="2021-04" db="EMBL/GenBank/DDBJ databases">
        <authorList>
            <person name="Gilroy R."/>
        </authorList>
    </citation>
    <scope>NUCLEOTIDE SEQUENCE</scope>
    <source>
        <strain evidence="5">ChiHjej13B12-24818</strain>
    </source>
</reference>
<dbReference type="Pfam" id="PF00109">
    <property type="entry name" value="ketoacyl-synt"/>
    <property type="match status" value="1"/>
</dbReference>
<dbReference type="InterPro" id="IPR016039">
    <property type="entry name" value="Thiolase-like"/>
</dbReference>
<evidence type="ECO:0000313" key="5">
    <source>
        <dbReference type="EMBL" id="HJB09899.1"/>
    </source>
</evidence>
<comment type="similarity">
    <text evidence="1 3">Belongs to the thiolase-like superfamily. Beta-ketoacyl-ACP synthases family.</text>
</comment>
<dbReference type="Gene3D" id="3.40.47.10">
    <property type="match status" value="2"/>
</dbReference>
<name>A0A9D2LC99_9MICO</name>
<evidence type="ECO:0000256" key="2">
    <source>
        <dbReference type="ARBA" id="ARBA00022679"/>
    </source>
</evidence>
<dbReference type="PROSITE" id="PS52004">
    <property type="entry name" value="KS3_2"/>
    <property type="match status" value="1"/>
</dbReference>